<feature type="domain" description="Threonine/Serine exporter ThrE" evidence="9">
    <location>
        <begin position="461"/>
        <end position="606"/>
    </location>
</feature>
<feature type="transmembrane region" description="Helical" evidence="7">
    <location>
        <begin position="294"/>
        <end position="311"/>
    </location>
</feature>
<dbReference type="InterPro" id="IPR010619">
    <property type="entry name" value="ThrE-like_N"/>
</dbReference>
<feature type="compositionally biased region" description="Basic residues" evidence="6">
    <location>
        <begin position="160"/>
        <end position="169"/>
    </location>
</feature>
<feature type="transmembrane region" description="Helical" evidence="7">
    <location>
        <begin position="532"/>
        <end position="550"/>
    </location>
</feature>
<protein>
    <recommendedName>
        <fullName evidence="12">Threonine/serine exporter-like N-terminal domain-containing protein</fullName>
    </recommendedName>
</protein>
<dbReference type="GO" id="GO:0022857">
    <property type="term" value="F:transmembrane transporter activity"/>
    <property type="evidence" value="ECO:0007669"/>
    <property type="project" value="InterPro"/>
</dbReference>
<dbReference type="InterPro" id="IPR051361">
    <property type="entry name" value="ThrE/Ser_Exporter"/>
</dbReference>
<keyword evidence="4 7" id="KW-0472">Membrane</keyword>
<evidence type="ECO:0000256" key="1">
    <source>
        <dbReference type="ARBA" id="ARBA00004141"/>
    </source>
</evidence>
<feature type="compositionally biased region" description="Low complexity" evidence="6">
    <location>
        <begin position="119"/>
        <end position="140"/>
    </location>
</feature>
<dbReference type="AlphaFoldDB" id="A0A1L9R8M3"/>
<reference evidence="11" key="1">
    <citation type="journal article" date="2017" name="Genome Biol.">
        <title>Comparative genomics reveals high biological diversity and specific adaptations in the industrially and medically important fungal genus Aspergillus.</title>
        <authorList>
            <person name="de Vries R.P."/>
            <person name="Riley R."/>
            <person name="Wiebenga A."/>
            <person name="Aguilar-Osorio G."/>
            <person name="Amillis S."/>
            <person name="Uchima C.A."/>
            <person name="Anderluh G."/>
            <person name="Asadollahi M."/>
            <person name="Askin M."/>
            <person name="Barry K."/>
            <person name="Battaglia E."/>
            <person name="Bayram O."/>
            <person name="Benocci T."/>
            <person name="Braus-Stromeyer S.A."/>
            <person name="Caldana C."/>
            <person name="Canovas D."/>
            <person name="Cerqueira G.C."/>
            <person name="Chen F."/>
            <person name="Chen W."/>
            <person name="Choi C."/>
            <person name="Clum A."/>
            <person name="Dos Santos R.A."/>
            <person name="Damasio A.R."/>
            <person name="Diallinas G."/>
            <person name="Emri T."/>
            <person name="Fekete E."/>
            <person name="Flipphi M."/>
            <person name="Freyberg S."/>
            <person name="Gallo A."/>
            <person name="Gournas C."/>
            <person name="Habgood R."/>
            <person name="Hainaut M."/>
            <person name="Harispe M.L."/>
            <person name="Henrissat B."/>
            <person name="Hilden K.S."/>
            <person name="Hope R."/>
            <person name="Hossain A."/>
            <person name="Karabika E."/>
            <person name="Karaffa L."/>
            <person name="Karanyi Z."/>
            <person name="Krasevec N."/>
            <person name="Kuo A."/>
            <person name="Kusch H."/>
            <person name="LaButti K."/>
            <person name="Lagendijk E.L."/>
            <person name="Lapidus A."/>
            <person name="Levasseur A."/>
            <person name="Lindquist E."/>
            <person name="Lipzen A."/>
            <person name="Logrieco A.F."/>
            <person name="MacCabe A."/>
            <person name="Maekelae M.R."/>
            <person name="Malavazi I."/>
            <person name="Melin P."/>
            <person name="Meyer V."/>
            <person name="Mielnichuk N."/>
            <person name="Miskei M."/>
            <person name="Molnar A.P."/>
            <person name="Mule G."/>
            <person name="Ngan C.Y."/>
            <person name="Orejas M."/>
            <person name="Orosz E."/>
            <person name="Ouedraogo J.P."/>
            <person name="Overkamp K.M."/>
            <person name="Park H.-S."/>
            <person name="Perrone G."/>
            <person name="Piumi F."/>
            <person name="Punt P.J."/>
            <person name="Ram A.F."/>
            <person name="Ramon A."/>
            <person name="Rauscher S."/>
            <person name="Record E."/>
            <person name="Riano-Pachon D.M."/>
            <person name="Robert V."/>
            <person name="Roehrig J."/>
            <person name="Ruller R."/>
            <person name="Salamov A."/>
            <person name="Salih N.S."/>
            <person name="Samson R.A."/>
            <person name="Sandor E."/>
            <person name="Sanguinetti M."/>
            <person name="Schuetze T."/>
            <person name="Sepcic K."/>
            <person name="Shelest E."/>
            <person name="Sherlock G."/>
            <person name="Sophianopoulou V."/>
            <person name="Squina F.M."/>
            <person name="Sun H."/>
            <person name="Susca A."/>
            <person name="Todd R.B."/>
            <person name="Tsang A."/>
            <person name="Unkles S.E."/>
            <person name="van de Wiele N."/>
            <person name="van Rossen-Uffink D."/>
            <person name="Oliveira J.V."/>
            <person name="Vesth T.C."/>
            <person name="Visser J."/>
            <person name="Yu J.-H."/>
            <person name="Zhou M."/>
            <person name="Andersen M.R."/>
            <person name="Archer D.B."/>
            <person name="Baker S.E."/>
            <person name="Benoit I."/>
            <person name="Brakhage A.A."/>
            <person name="Braus G.H."/>
            <person name="Fischer R."/>
            <person name="Frisvad J.C."/>
            <person name="Goldman G.H."/>
            <person name="Houbraken J."/>
            <person name="Oakley B."/>
            <person name="Pocsi I."/>
            <person name="Scazzocchio C."/>
            <person name="Seiboth B."/>
            <person name="vanKuyk P.A."/>
            <person name="Wortman J."/>
            <person name="Dyer P.S."/>
            <person name="Grigoriev I.V."/>
        </authorList>
    </citation>
    <scope>NUCLEOTIDE SEQUENCE [LARGE SCALE GENOMIC DNA]</scope>
    <source>
        <strain evidence="11">DTO 134E9</strain>
    </source>
</reference>
<dbReference type="OrthoDB" id="413008at2759"/>
<proteinExistence type="inferred from homology"/>
<evidence type="ECO:0000256" key="6">
    <source>
        <dbReference type="SAM" id="MobiDB-lite"/>
    </source>
</evidence>
<evidence type="ECO:0000256" key="3">
    <source>
        <dbReference type="ARBA" id="ARBA00022989"/>
    </source>
</evidence>
<dbReference type="Pfam" id="PF12821">
    <property type="entry name" value="ThrE_2"/>
    <property type="match status" value="1"/>
</dbReference>
<dbReference type="VEuPathDB" id="FungiDB:ASPWEDRAFT_118499"/>
<feature type="transmembrane region" description="Helical" evidence="7">
    <location>
        <begin position="457"/>
        <end position="475"/>
    </location>
</feature>
<name>A0A1L9R8M3_ASPWE</name>
<dbReference type="EMBL" id="KV878216">
    <property type="protein sequence ID" value="OJJ31275.1"/>
    <property type="molecule type" value="Genomic_DNA"/>
</dbReference>
<evidence type="ECO:0000256" key="5">
    <source>
        <dbReference type="ARBA" id="ARBA00034125"/>
    </source>
</evidence>
<evidence type="ECO:0000259" key="8">
    <source>
        <dbReference type="Pfam" id="PF06738"/>
    </source>
</evidence>
<comment type="similarity">
    <text evidence="5">Belongs to the ThrE exporter (TC 2.A.79) family.</text>
</comment>
<dbReference type="PANTHER" id="PTHR31082:SF11">
    <property type="entry name" value="DUF1212 DOMAIN MEMBRANE PROTEIN (AFU_ORTHOLOGUE AFUA_5G07620)"/>
    <property type="match status" value="1"/>
</dbReference>
<feature type="transmembrane region" description="Helical" evidence="7">
    <location>
        <begin position="317"/>
        <end position="335"/>
    </location>
</feature>
<evidence type="ECO:0000313" key="11">
    <source>
        <dbReference type="Proteomes" id="UP000184383"/>
    </source>
</evidence>
<keyword evidence="2 7" id="KW-0812">Transmembrane</keyword>
<keyword evidence="11" id="KW-1185">Reference proteome</keyword>
<comment type="subcellular location">
    <subcellularLocation>
        <location evidence="1">Membrane</location>
        <topology evidence="1">Multi-pass membrane protein</topology>
    </subcellularLocation>
</comment>
<gene>
    <name evidence="10" type="ORF">ASPWEDRAFT_118499</name>
</gene>
<dbReference type="InterPro" id="IPR024528">
    <property type="entry name" value="ThrE_2"/>
</dbReference>
<evidence type="ECO:0000259" key="9">
    <source>
        <dbReference type="Pfam" id="PF12821"/>
    </source>
</evidence>
<evidence type="ECO:0008006" key="12">
    <source>
        <dbReference type="Google" id="ProtNLM"/>
    </source>
</evidence>
<evidence type="ECO:0000256" key="2">
    <source>
        <dbReference type="ARBA" id="ARBA00022692"/>
    </source>
</evidence>
<dbReference type="GeneID" id="63744678"/>
<dbReference type="Pfam" id="PF06738">
    <property type="entry name" value="ThrE"/>
    <property type="match status" value="1"/>
</dbReference>
<dbReference type="GO" id="GO:0016020">
    <property type="term" value="C:membrane"/>
    <property type="evidence" value="ECO:0007669"/>
    <property type="project" value="UniProtKB-SubCell"/>
</dbReference>
<accession>A0A1L9R8M3</accession>
<feature type="transmembrane region" description="Helical" evidence="7">
    <location>
        <begin position="586"/>
        <end position="609"/>
    </location>
</feature>
<dbReference type="RefSeq" id="XP_040684952.1">
    <property type="nucleotide sequence ID" value="XM_040828830.1"/>
</dbReference>
<sequence length="621" mass="68123">MSLGEGWRNAGQSVRRAAARVHEQFDRTPEGAEALDSAMHPELYGATEDIQMANMVVDEETLRERNQTQFQVAVSTEAERLVQHMGLGEGNLRRRETTHNLSNKPPPGGVLSQLLKNYAAHPAHSSKSSISTTASDTDTPAPKKKPKTKCEPPKPPLSEKKKKHKRKSTKVQLTVHIAAILTRQQYIMRLCRALMAYGAPTHRLEEYMQMTANVLEVNGQFLYLPGCMIMSFDDPLTHTAEVKLIRTIQGLDLGRLAETHNIYKNVVHDLVDVEQSIQDLDALLKRDRRYKQKWLLVLLSGLASVAVGPWAFDARPIDMPIIFILGCILGVMQHVVAPRSALYSNVLEVSIAMLNSFLARGFGSIRVNGETVFCFPAMAQSSIALILPGFSVLCSSLELQSHQIIAGSIRLVYTIIYSLFLGYGVTVGTVIYGLLDRGATKESKCSQDSLKVYGNEYIQHFIFVAVYCFFAAVINQAKWKQIPMMVTMGTAGYVTNYFSTKKLGSTSPVANTVGAFTIGLFANLYSRLWHGHAAAAIIPGMFTLVSSGLASSGSIMSGLSYAEAVRNNTVNDDTSTTSVQNSLTGLGYTMIQTSIGITVGLFIAALIVYPRGKQRSGLFNL</sequence>
<evidence type="ECO:0000313" key="10">
    <source>
        <dbReference type="EMBL" id="OJJ31275.1"/>
    </source>
</evidence>
<feature type="region of interest" description="Disordered" evidence="6">
    <location>
        <begin position="86"/>
        <end position="169"/>
    </location>
</feature>
<dbReference type="Proteomes" id="UP000184383">
    <property type="component" value="Unassembled WGS sequence"/>
</dbReference>
<organism evidence="10 11">
    <name type="scientific">Aspergillus wentii DTO 134E9</name>
    <dbReference type="NCBI Taxonomy" id="1073089"/>
    <lineage>
        <taxon>Eukaryota</taxon>
        <taxon>Fungi</taxon>
        <taxon>Dikarya</taxon>
        <taxon>Ascomycota</taxon>
        <taxon>Pezizomycotina</taxon>
        <taxon>Eurotiomycetes</taxon>
        <taxon>Eurotiomycetidae</taxon>
        <taxon>Eurotiales</taxon>
        <taxon>Aspergillaceae</taxon>
        <taxon>Aspergillus</taxon>
        <taxon>Aspergillus subgen. Cremei</taxon>
    </lineage>
</organism>
<evidence type="ECO:0000256" key="7">
    <source>
        <dbReference type="SAM" id="Phobius"/>
    </source>
</evidence>
<feature type="domain" description="Threonine/serine exporter-like N-terminal" evidence="8">
    <location>
        <begin position="186"/>
        <end position="431"/>
    </location>
</feature>
<feature type="transmembrane region" description="Helical" evidence="7">
    <location>
        <begin position="411"/>
        <end position="434"/>
    </location>
</feature>
<evidence type="ECO:0000256" key="4">
    <source>
        <dbReference type="ARBA" id="ARBA00023136"/>
    </source>
</evidence>
<dbReference type="PANTHER" id="PTHR31082">
    <property type="entry name" value="PHEROMONE-REGULATED MEMBRANE PROTEIN 10"/>
    <property type="match status" value="1"/>
</dbReference>
<keyword evidence="3 7" id="KW-1133">Transmembrane helix</keyword>